<accession>A0AAJ1WWU3</accession>
<dbReference type="InterPro" id="IPR036390">
    <property type="entry name" value="WH_DNA-bd_sf"/>
</dbReference>
<dbReference type="Pfam" id="PF03466">
    <property type="entry name" value="LysR_substrate"/>
    <property type="match status" value="1"/>
</dbReference>
<dbReference type="SUPFAM" id="SSF46785">
    <property type="entry name" value="Winged helix' DNA-binding domain"/>
    <property type="match status" value="1"/>
</dbReference>
<sequence>MVARTETFQGGLDDVRAFCTVVDLGTVTAAAASLRETKGSVSRRLSRLERALGTRLMARTSRAVSPTAEGLAFYAKAHESLALLDEAAETARDARTVPAGHLRLTTSIDFGIEVMPEIVASFRAAYPQITVEMLNTDARLDLAANRIDLALRLGGAEETGYRAVVLATLSVGLYAAPAYLLRRPAPADLAGLDAHDLILSRDRPGSGALPLTDGRGRTERIVLSPAIRVSDFATVHRLTLVGAGIGHIPSLVAARAVAAGQLVRVLAPWASRGAVLRAVTLAGRDLPARVQVFREHVRGALRLCGAHDGEPLSSDEYNQDL</sequence>
<comment type="caution">
    <text evidence="6">The sequence shown here is derived from an EMBL/GenBank/DDBJ whole genome shotgun (WGS) entry which is preliminary data.</text>
</comment>
<proteinExistence type="inferred from homology"/>
<gene>
    <name evidence="7" type="ORF">ABS770_12100</name>
    <name evidence="6" type="ORF">QO001_003613</name>
</gene>
<dbReference type="InterPro" id="IPR005119">
    <property type="entry name" value="LysR_subst-bd"/>
</dbReference>
<dbReference type="GO" id="GO:0006351">
    <property type="term" value="P:DNA-templated transcription"/>
    <property type="evidence" value="ECO:0007669"/>
    <property type="project" value="TreeGrafter"/>
</dbReference>
<dbReference type="PROSITE" id="PS50931">
    <property type="entry name" value="HTH_LYSR"/>
    <property type="match status" value="1"/>
</dbReference>
<evidence type="ECO:0000256" key="3">
    <source>
        <dbReference type="ARBA" id="ARBA00023125"/>
    </source>
</evidence>
<organism evidence="6 8">
    <name type="scientific">Methylobacterium brachiatum</name>
    <dbReference type="NCBI Taxonomy" id="269660"/>
    <lineage>
        <taxon>Bacteria</taxon>
        <taxon>Pseudomonadati</taxon>
        <taxon>Pseudomonadota</taxon>
        <taxon>Alphaproteobacteria</taxon>
        <taxon>Hyphomicrobiales</taxon>
        <taxon>Methylobacteriaceae</taxon>
        <taxon>Methylobacterium</taxon>
    </lineage>
</organism>
<evidence type="ECO:0000256" key="4">
    <source>
        <dbReference type="ARBA" id="ARBA00023163"/>
    </source>
</evidence>
<dbReference type="InterPro" id="IPR036388">
    <property type="entry name" value="WH-like_DNA-bd_sf"/>
</dbReference>
<evidence type="ECO:0000313" key="9">
    <source>
        <dbReference type="Proteomes" id="UP001432995"/>
    </source>
</evidence>
<dbReference type="SUPFAM" id="SSF53850">
    <property type="entry name" value="Periplasmic binding protein-like II"/>
    <property type="match status" value="1"/>
</dbReference>
<keyword evidence="2" id="KW-0805">Transcription regulation</keyword>
<evidence type="ECO:0000259" key="5">
    <source>
        <dbReference type="PROSITE" id="PS50931"/>
    </source>
</evidence>
<dbReference type="EMBL" id="JAUSWL010000006">
    <property type="protein sequence ID" value="MDQ0544677.1"/>
    <property type="molecule type" value="Genomic_DNA"/>
</dbReference>
<dbReference type="InterPro" id="IPR058163">
    <property type="entry name" value="LysR-type_TF_proteobact-type"/>
</dbReference>
<feature type="domain" description="HTH lysR-type" evidence="5">
    <location>
        <begin position="12"/>
        <end position="67"/>
    </location>
</feature>
<dbReference type="RefSeq" id="WP_007565168.1">
    <property type="nucleotide sequence ID" value="NZ_CP033231.1"/>
</dbReference>
<dbReference type="Gene3D" id="1.10.10.10">
    <property type="entry name" value="Winged helix-like DNA-binding domain superfamily/Winged helix DNA-binding domain"/>
    <property type="match status" value="1"/>
</dbReference>
<dbReference type="Pfam" id="PF00126">
    <property type="entry name" value="HTH_1"/>
    <property type="match status" value="1"/>
</dbReference>
<keyword evidence="9" id="KW-1185">Reference proteome</keyword>
<dbReference type="InterPro" id="IPR000847">
    <property type="entry name" value="LysR_HTH_N"/>
</dbReference>
<reference evidence="6" key="1">
    <citation type="submission" date="2023-07" db="EMBL/GenBank/DDBJ databases">
        <title>Genomic Encyclopedia of Type Strains, Phase IV (KMG-IV): sequencing the most valuable type-strain genomes for metagenomic binning, comparative biology and taxonomic classification.</title>
        <authorList>
            <person name="Goeker M."/>
        </authorList>
    </citation>
    <scope>NUCLEOTIDE SEQUENCE</scope>
    <source>
        <strain evidence="6">DSM 19569</strain>
    </source>
</reference>
<keyword evidence="4" id="KW-0804">Transcription</keyword>
<dbReference type="CDD" id="cd08422">
    <property type="entry name" value="PBP2_CrgA_like"/>
    <property type="match status" value="1"/>
</dbReference>
<dbReference type="Proteomes" id="UP001432995">
    <property type="component" value="Unassembled WGS sequence"/>
</dbReference>
<dbReference type="GO" id="GO:0043565">
    <property type="term" value="F:sequence-specific DNA binding"/>
    <property type="evidence" value="ECO:0007669"/>
    <property type="project" value="TreeGrafter"/>
</dbReference>
<dbReference type="PANTHER" id="PTHR30537">
    <property type="entry name" value="HTH-TYPE TRANSCRIPTIONAL REGULATOR"/>
    <property type="match status" value="1"/>
</dbReference>
<evidence type="ECO:0000256" key="1">
    <source>
        <dbReference type="ARBA" id="ARBA00009437"/>
    </source>
</evidence>
<evidence type="ECO:0000313" key="7">
    <source>
        <dbReference type="EMBL" id="MER2289003.1"/>
    </source>
</evidence>
<dbReference type="GO" id="GO:0003700">
    <property type="term" value="F:DNA-binding transcription factor activity"/>
    <property type="evidence" value="ECO:0007669"/>
    <property type="project" value="InterPro"/>
</dbReference>
<keyword evidence="3 6" id="KW-0238">DNA-binding</keyword>
<dbReference type="AlphaFoldDB" id="A0AAJ1WWU3"/>
<reference evidence="7" key="2">
    <citation type="submission" date="2024-06" db="EMBL/GenBank/DDBJ databases">
        <authorList>
            <person name="Campbell A.G."/>
        </authorList>
    </citation>
    <scope>NUCLEOTIDE SEQUENCE</scope>
    <source>
        <strain evidence="7">EM17</strain>
    </source>
</reference>
<dbReference type="PANTHER" id="PTHR30537:SF5">
    <property type="entry name" value="HTH-TYPE TRANSCRIPTIONAL ACTIVATOR TTDR-RELATED"/>
    <property type="match status" value="1"/>
</dbReference>
<dbReference type="EMBL" id="JBELQD010000011">
    <property type="protein sequence ID" value="MER2289003.1"/>
    <property type="molecule type" value="Genomic_DNA"/>
</dbReference>
<evidence type="ECO:0000256" key="2">
    <source>
        <dbReference type="ARBA" id="ARBA00023015"/>
    </source>
</evidence>
<name>A0AAJ1WWU3_9HYPH</name>
<evidence type="ECO:0000313" key="6">
    <source>
        <dbReference type="EMBL" id="MDQ0544677.1"/>
    </source>
</evidence>
<dbReference type="Proteomes" id="UP001223420">
    <property type="component" value="Unassembled WGS sequence"/>
</dbReference>
<evidence type="ECO:0000313" key="8">
    <source>
        <dbReference type="Proteomes" id="UP001223420"/>
    </source>
</evidence>
<protein>
    <submittedName>
        <fullName evidence="6">DNA-binding transcriptional LysR family regulator</fullName>
    </submittedName>
    <submittedName>
        <fullName evidence="7">LysR substrate-binding domain-containing protein</fullName>
    </submittedName>
</protein>
<dbReference type="Gene3D" id="3.40.190.290">
    <property type="match status" value="1"/>
</dbReference>
<comment type="similarity">
    <text evidence="1">Belongs to the LysR transcriptional regulatory family.</text>
</comment>